<feature type="compositionally biased region" description="Polar residues" evidence="1">
    <location>
        <begin position="374"/>
        <end position="385"/>
    </location>
</feature>
<evidence type="ECO:0000259" key="2">
    <source>
        <dbReference type="SMART" id="SM00829"/>
    </source>
</evidence>
<keyword evidence="4" id="KW-1185">Reference proteome</keyword>
<dbReference type="EMBL" id="JAUEPU010000005">
    <property type="protein sequence ID" value="KAK0502321.1"/>
    <property type="molecule type" value="Genomic_DNA"/>
</dbReference>
<name>A0AA39QH71_9AGAR</name>
<evidence type="ECO:0000313" key="3">
    <source>
        <dbReference type="EMBL" id="KAK0502321.1"/>
    </source>
</evidence>
<dbReference type="SUPFAM" id="SSF50129">
    <property type="entry name" value="GroES-like"/>
    <property type="match status" value="1"/>
</dbReference>
<feature type="domain" description="Enoyl reductase (ER)" evidence="2">
    <location>
        <begin position="6"/>
        <end position="321"/>
    </location>
</feature>
<proteinExistence type="predicted"/>
<dbReference type="Gene3D" id="3.40.50.720">
    <property type="entry name" value="NAD(P)-binding Rossmann-like Domain"/>
    <property type="match status" value="1"/>
</dbReference>
<dbReference type="GO" id="GO:0016651">
    <property type="term" value="F:oxidoreductase activity, acting on NAD(P)H"/>
    <property type="evidence" value="ECO:0007669"/>
    <property type="project" value="InterPro"/>
</dbReference>
<evidence type="ECO:0000256" key="1">
    <source>
        <dbReference type="SAM" id="MobiDB-lite"/>
    </source>
</evidence>
<dbReference type="PANTHER" id="PTHR45348">
    <property type="entry name" value="HYPOTHETICAL OXIDOREDUCTASE (EUROFUNG)"/>
    <property type="match status" value="1"/>
</dbReference>
<sequence>MKALTTVPGNTALVVELPIPEPSPSEIRVKVHSVALNPVDALYVAHPADKAFNRVVGSDIAGIVDKVGSEATQWHVGDRVAGLLQGATSGNIRPGGFAEYAILEADLAIRIPISVSYDQAATLPLGSLTAAQALFIRLGINAPFPSPFSFPLETAPSPSILIYSAATSIGLYAIELINLLHSAGGQTYRVFATASPKNHAKLLSLGVEAVFDYRSTTWIDDVRSASGGITHAFDCISEDDTTAHISQTFREEGGTIAVIRKAAWNKDGVQANVSPLYGAAWSGLGHEIFYNAETLPASLEWRAFTVALFSFLGRDREKLPIEPNPMRVMPGGLERMVTEGFALFGSSKVADREQVGSESDSRPWMKPISGEKTGLSSHNLRTLRA</sequence>
<dbReference type="SUPFAM" id="SSF51735">
    <property type="entry name" value="NAD(P)-binding Rossmann-fold domains"/>
    <property type="match status" value="1"/>
</dbReference>
<reference evidence="3" key="1">
    <citation type="submission" date="2023-06" db="EMBL/GenBank/DDBJ databases">
        <authorList>
            <consortium name="Lawrence Berkeley National Laboratory"/>
            <person name="Ahrendt S."/>
            <person name="Sahu N."/>
            <person name="Indic B."/>
            <person name="Wong-Bajracharya J."/>
            <person name="Merenyi Z."/>
            <person name="Ke H.-M."/>
            <person name="Monk M."/>
            <person name="Kocsube S."/>
            <person name="Drula E."/>
            <person name="Lipzen A."/>
            <person name="Balint B."/>
            <person name="Henrissat B."/>
            <person name="Andreopoulos B."/>
            <person name="Martin F.M."/>
            <person name="Harder C.B."/>
            <person name="Rigling D."/>
            <person name="Ford K.L."/>
            <person name="Foster G.D."/>
            <person name="Pangilinan J."/>
            <person name="Papanicolaou A."/>
            <person name="Barry K."/>
            <person name="LaButti K."/>
            <person name="Viragh M."/>
            <person name="Koriabine M."/>
            <person name="Yan M."/>
            <person name="Riley R."/>
            <person name="Champramary S."/>
            <person name="Plett K.L."/>
            <person name="Tsai I.J."/>
            <person name="Slot J."/>
            <person name="Sipos G."/>
            <person name="Plett J."/>
            <person name="Nagy L.G."/>
            <person name="Grigoriev I.V."/>
        </authorList>
    </citation>
    <scope>NUCLEOTIDE SEQUENCE</scope>
    <source>
        <strain evidence="3">HWK02</strain>
    </source>
</reference>
<organism evidence="3 4">
    <name type="scientific">Armillaria luteobubalina</name>
    <dbReference type="NCBI Taxonomy" id="153913"/>
    <lineage>
        <taxon>Eukaryota</taxon>
        <taxon>Fungi</taxon>
        <taxon>Dikarya</taxon>
        <taxon>Basidiomycota</taxon>
        <taxon>Agaricomycotina</taxon>
        <taxon>Agaricomycetes</taxon>
        <taxon>Agaricomycetidae</taxon>
        <taxon>Agaricales</taxon>
        <taxon>Marasmiineae</taxon>
        <taxon>Physalacriaceae</taxon>
        <taxon>Armillaria</taxon>
    </lineage>
</organism>
<dbReference type="AlphaFoldDB" id="A0AA39QH71"/>
<dbReference type="InterPro" id="IPR036291">
    <property type="entry name" value="NAD(P)-bd_dom_sf"/>
</dbReference>
<dbReference type="Proteomes" id="UP001175228">
    <property type="component" value="Unassembled WGS sequence"/>
</dbReference>
<dbReference type="InterPro" id="IPR047122">
    <property type="entry name" value="Trans-enoyl_RdTase-like"/>
</dbReference>
<evidence type="ECO:0000313" key="4">
    <source>
        <dbReference type="Proteomes" id="UP001175228"/>
    </source>
</evidence>
<dbReference type="Pfam" id="PF08240">
    <property type="entry name" value="ADH_N"/>
    <property type="match status" value="1"/>
</dbReference>
<dbReference type="InterPro" id="IPR020843">
    <property type="entry name" value="ER"/>
</dbReference>
<comment type="caution">
    <text evidence="3">The sequence shown here is derived from an EMBL/GenBank/DDBJ whole genome shotgun (WGS) entry which is preliminary data.</text>
</comment>
<dbReference type="Gene3D" id="3.90.180.10">
    <property type="entry name" value="Medium-chain alcohol dehydrogenases, catalytic domain"/>
    <property type="match status" value="1"/>
</dbReference>
<feature type="compositionally biased region" description="Basic and acidic residues" evidence="1">
    <location>
        <begin position="352"/>
        <end position="363"/>
    </location>
</feature>
<protein>
    <submittedName>
        <fullName evidence="3">Chaperonin 10-like protein</fullName>
    </submittedName>
</protein>
<feature type="region of interest" description="Disordered" evidence="1">
    <location>
        <begin position="352"/>
        <end position="385"/>
    </location>
</feature>
<dbReference type="InterPro" id="IPR011032">
    <property type="entry name" value="GroES-like_sf"/>
</dbReference>
<dbReference type="InterPro" id="IPR013154">
    <property type="entry name" value="ADH-like_N"/>
</dbReference>
<dbReference type="PANTHER" id="PTHR45348:SF7">
    <property type="entry name" value="ZINC BINDING OXIDOREDUCTASE, PUTATIVE-RELATED"/>
    <property type="match status" value="1"/>
</dbReference>
<accession>A0AA39QH71</accession>
<dbReference type="CDD" id="cd08249">
    <property type="entry name" value="enoyl_reductase_like"/>
    <property type="match status" value="1"/>
</dbReference>
<gene>
    <name evidence="3" type="ORF">EDD18DRAFT_687297</name>
</gene>
<dbReference type="SMART" id="SM00829">
    <property type="entry name" value="PKS_ER"/>
    <property type="match status" value="1"/>
</dbReference>